<dbReference type="HOGENOM" id="CLU_025996_19_0_10"/>
<dbReference type="InterPro" id="IPR001173">
    <property type="entry name" value="Glyco_trans_2-like"/>
</dbReference>
<keyword evidence="1" id="KW-0812">Transmembrane</keyword>
<feature type="transmembrane region" description="Helical" evidence="1">
    <location>
        <begin position="317"/>
        <end position="336"/>
    </location>
</feature>
<feature type="domain" description="Glycosyltransferase 2-like" evidence="2">
    <location>
        <begin position="13"/>
        <end position="187"/>
    </location>
</feature>
<dbReference type="AlphaFoldDB" id="H1DF96"/>
<dbReference type="CDD" id="cd02525">
    <property type="entry name" value="Succinoglycan_BP_ExoA"/>
    <property type="match status" value="1"/>
</dbReference>
<dbReference type="PATRIC" id="fig|742817.3.peg.990"/>
<dbReference type="Pfam" id="PF00535">
    <property type="entry name" value="Glycos_transf_2"/>
    <property type="match status" value="1"/>
</dbReference>
<name>H1DF96_9BACT</name>
<keyword evidence="1" id="KW-1133">Transmembrane helix</keyword>
<dbReference type="RefSeq" id="WP_009136080.1">
    <property type="nucleotide sequence ID" value="NZ_JH594596.1"/>
</dbReference>
<evidence type="ECO:0000313" key="4">
    <source>
        <dbReference type="Proteomes" id="UP000004892"/>
    </source>
</evidence>
<gene>
    <name evidence="3" type="ORF">HMPREF9449_00932</name>
</gene>
<dbReference type="Gene3D" id="3.90.550.10">
    <property type="entry name" value="Spore Coat Polysaccharide Biosynthesis Protein SpsA, Chain A"/>
    <property type="match status" value="1"/>
</dbReference>
<keyword evidence="1" id="KW-0472">Membrane</keyword>
<comment type="caution">
    <text evidence="3">The sequence shown here is derived from an EMBL/GenBank/DDBJ whole genome shotgun (WGS) entry which is preliminary data.</text>
</comment>
<protein>
    <recommendedName>
        <fullName evidence="2">Glycosyltransferase 2-like domain-containing protein</fullName>
    </recommendedName>
</protein>
<dbReference type="Proteomes" id="UP000004892">
    <property type="component" value="Unassembled WGS sequence"/>
</dbReference>
<dbReference type="eggNOG" id="COG1215">
    <property type="taxonomic scope" value="Bacteria"/>
</dbReference>
<accession>H1DF96</accession>
<dbReference type="PANTHER" id="PTHR43685:SF2">
    <property type="entry name" value="GLYCOSYLTRANSFERASE 2-LIKE DOMAIN-CONTAINING PROTEIN"/>
    <property type="match status" value="1"/>
</dbReference>
<keyword evidence="4" id="KW-1185">Reference proteome</keyword>
<dbReference type="EMBL" id="ADMC01000014">
    <property type="protein sequence ID" value="EHP49414.1"/>
    <property type="molecule type" value="Genomic_DNA"/>
</dbReference>
<reference evidence="3 4" key="1">
    <citation type="submission" date="2012-01" db="EMBL/GenBank/DDBJ databases">
        <title>The Genome Sequence of Odoribacter laneus YIT 12061.</title>
        <authorList>
            <consortium name="The Broad Institute Genome Sequencing Platform"/>
            <person name="Earl A."/>
            <person name="Ward D."/>
            <person name="Feldgarden M."/>
            <person name="Gevers D."/>
            <person name="Morotomi M."/>
            <person name="Young S.K."/>
            <person name="Zeng Q."/>
            <person name="Gargeya S."/>
            <person name="Fitzgerald M."/>
            <person name="Haas B."/>
            <person name="Abouelleil A."/>
            <person name="Alvarado L."/>
            <person name="Arachchi H.M."/>
            <person name="Berlin A."/>
            <person name="Chapman S.B."/>
            <person name="Gearin G."/>
            <person name="Goldberg J."/>
            <person name="Griggs A."/>
            <person name="Gujja S."/>
            <person name="Hansen M."/>
            <person name="Heiman D."/>
            <person name="Howarth C."/>
            <person name="Larimer J."/>
            <person name="Lui A."/>
            <person name="MacDonald P.J.P."/>
            <person name="McCowen C."/>
            <person name="Montmayeur A."/>
            <person name="Murphy C."/>
            <person name="Neiman D."/>
            <person name="Pearson M."/>
            <person name="Priest M."/>
            <person name="Roberts A."/>
            <person name="Saif S."/>
            <person name="Shea T."/>
            <person name="Sisk P."/>
            <person name="Stolte C."/>
            <person name="Sykes S."/>
            <person name="Wortman J."/>
            <person name="Nusbaum C."/>
            <person name="Birren B."/>
        </authorList>
    </citation>
    <scope>NUCLEOTIDE SEQUENCE [LARGE SCALE GENOMIC DNA]</scope>
    <source>
        <strain evidence="3 4">YIT 12061</strain>
    </source>
</reference>
<dbReference type="STRING" id="742817.HMPREF9449_00932"/>
<dbReference type="SUPFAM" id="SSF53448">
    <property type="entry name" value="Nucleotide-diphospho-sugar transferases"/>
    <property type="match status" value="1"/>
</dbReference>
<proteinExistence type="predicted"/>
<dbReference type="InterPro" id="IPR050834">
    <property type="entry name" value="Glycosyltransf_2"/>
</dbReference>
<evidence type="ECO:0000313" key="3">
    <source>
        <dbReference type="EMBL" id="EHP49414.1"/>
    </source>
</evidence>
<dbReference type="PANTHER" id="PTHR43685">
    <property type="entry name" value="GLYCOSYLTRANSFERASE"/>
    <property type="match status" value="1"/>
</dbReference>
<evidence type="ECO:0000259" key="2">
    <source>
        <dbReference type="Pfam" id="PF00535"/>
    </source>
</evidence>
<feature type="transmembrane region" description="Helical" evidence="1">
    <location>
        <begin position="259"/>
        <end position="283"/>
    </location>
</feature>
<sequence length="338" mass="38015">MTKSKTLEKPFISAILVTRNEGAYIEKALLSYLNQDYPTSRYEILIVDGESTDDTVQRAKDVIEKIKIEGREVPECTFINNPQKILAAGWNIGIKASKGEYVVRIDAHGEAALDFISNSVETMLKVDAVCVGGKLTTKSLGDENKIVSNILSSSFGVGNSSFRVSNTACYADTAVYGLYKRNVFDEIGYFNESLVRNQDIELHTRIKKSGGKFYFNPEISSIYYSRPSVKKMLRQGYGNGKWNLIIVRYNEARLSLRHLVPLFFVLFILLTTIAGFFFFPIWWLELAVLALYFSLALIASIKFTFNPLKILAMMGLYFALHISYGVGSIVGCFIKIKN</sequence>
<dbReference type="GeneID" id="98068529"/>
<dbReference type="InterPro" id="IPR029044">
    <property type="entry name" value="Nucleotide-diphossugar_trans"/>
</dbReference>
<evidence type="ECO:0000256" key="1">
    <source>
        <dbReference type="SAM" id="Phobius"/>
    </source>
</evidence>
<organism evidence="3 4">
    <name type="scientific">Odoribacter laneus YIT 12061</name>
    <dbReference type="NCBI Taxonomy" id="742817"/>
    <lineage>
        <taxon>Bacteria</taxon>
        <taxon>Pseudomonadati</taxon>
        <taxon>Bacteroidota</taxon>
        <taxon>Bacteroidia</taxon>
        <taxon>Bacteroidales</taxon>
        <taxon>Odoribacteraceae</taxon>
        <taxon>Odoribacter</taxon>
    </lineage>
</organism>